<gene>
    <name evidence="1" type="ORF">RFULGI_LOCUS13513</name>
</gene>
<feature type="non-terminal residue" evidence="1">
    <location>
        <position position="64"/>
    </location>
</feature>
<evidence type="ECO:0000313" key="1">
    <source>
        <dbReference type="EMBL" id="CAG8749761.1"/>
    </source>
</evidence>
<comment type="caution">
    <text evidence="1">The sequence shown here is derived from an EMBL/GenBank/DDBJ whole genome shotgun (WGS) entry which is preliminary data.</text>
</comment>
<dbReference type="AlphaFoldDB" id="A0A9N9IVJ7"/>
<feature type="non-terminal residue" evidence="1">
    <location>
        <position position="1"/>
    </location>
</feature>
<dbReference type="Proteomes" id="UP000789396">
    <property type="component" value="Unassembled WGS sequence"/>
</dbReference>
<reference evidence="1" key="1">
    <citation type="submission" date="2021-06" db="EMBL/GenBank/DDBJ databases">
        <authorList>
            <person name="Kallberg Y."/>
            <person name="Tangrot J."/>
            <person name="Rosling A."/>
        </authorList>
    </citation>
    <scope>NUCLEOTIDE SEQUENCE</scope>
    <source>
        <strain evidence="1">IN212</strain>
    </source>
</reference>
<name>A0A9N9IVJ7_9GLOM</name>
<protein>
    <submittedName>
        <fullName evidence="1">17339_t:CDS:1</fullName>
    </submittedName>
</protein>
<dbReference type="EMBL" id="CAJVPZ010035743">
    <property type="protein sequence ID" value="CAG8749761.1"/>
    <property type="molecule type" value="Genomic_DNA"/>
</dbReference>
<accession>A0A9N9IVJ7</accession>
<keyword evidence="2" id="KW-1185">Reference proteome</keyword>
<evidence type="ECO:0000313" key="2">
    <source>
        <dbReference type="Proteomes" id="UP000789396"/>
    </source>
</evidence>
<organism evidence="1 2">
    <name type="scientific">Racocetra fulgida</name>
    <dbReference type="NCBI Taxonomy" id="60492"/>
    <lineage>
        <taxon>Eukaryota</taxon>
        <taxon>Fungi</taxon>
        <taxon>Fungi incertae sedis</taxon>
        <taxon>Mucoromycota</taxon>
        <taxon>Glomeromycotina</taxon>
        <taxon>Glomeromycetes</taxon>
        <taxon>Diversisporales</taxon>
        <taxon>Gigasporaceae</taxon>
        <taxon>Racocetra</taxon>
    </lineage>
</organism>
<sequence>FKFIYGIGSTRIENIRTHLSQEDIKARIHKSAEKLSNVTIPFSTIIKIISFILSYTNKWGLPSP</sequence>
<proteinExistence type="predicted"/>
<dbReference type="OrthoDB" id="2432073at2759"/>